<feature type="domain" description="PDZ" evidence="2">
    <location>
        <begin position="295"/>
        <end position="372"/>
    </location>
</feature>
<reference evidence="4" key="2">
    <citation type="submission" date="2023-04" db="EMBL/GenBank/DDBJ databases">
        <authorList>
            <person name="Bu L."/>
            <person name="Lu L."/>
            <person name="Laidemitt M.R."/>
            <person name="Zhang S.M."/>
            <person name="Mutuku M."/>
            <person name="Mkoji G."/>
            <person name="Steinauer M."/>
            <person name="Loker E.S."/>
        </authorList>
    </citation>
    <scope>NUCLEOTIDE SEQUENCE</scope>
    <source>
        <strain evidence="4">KasaAsao</strain>
        <tissue evidence="4">Whole Snail</tissue>
    </source>
</reference>
<feature type="compositionally biased region" description="Basic and acidic residues" evidence="1">
    <location>
        <begin position="876"/>
        <end position="885"/>
    </location>
</feature>
<feature type="domain" description="PDZ" evidence="2">
    <location>
        <begin position="5"/>
        <end position="72"/>
    </location>
</feature>
<gene>
    <name evidence="4" type="ORF">Bpfe_014048</name>
</gene>
<accession>A0AAD8F9D4</accession>
<dbReference type="Gene3D" id="2.30.42.10">
    <property type="match status" value="3"/>
</dbReference>
<dbReference type="SUPFAM" id="SSF50156">
    <property type="entry name" value="PDZ domain-like"/>
    <property type="match status" value="3"/>
</dbReference>
<feature type="domain" description="PDZ" evidence="2">
    <location>
        <begin position="85"/>
        <end position="162"/>
    </location>
</feature>
<dbReference type="PANTHER" id="PTHR45725">
    <property type="entry name" value="FORMIN HOMOLOGY 2 FAMILY MEMBER"/>
    <property type="match status" value="1"/>
</dbReference>
<dbReference type="AlphaFoldDB" id="A0AAD8F9D4"/>
<feature type="region of interest" description="Disordered" evidence="1">
    <location>
        <begin position="858"/>
        <end position="885"/>
    </location>
</feature>
<dbReference type="InterPro" id="IPR036034">
    <property type="entry name" value="PDZ_sf"/>
</dbReference>
<dbReference type="PROSITE" id="PS50106">
    <property type="entry name" value="PDZ"/>
    <property type="match status" value="3"/>
</dbReference>
<keyword evidence="5" id="KW-1185">Reference proteome</keyword>
<sequence>MKMPFRLLQKWPRAFGFQIYGKGPCYVISVEKGSLAYKSGLMPGDQLLEVGGQDVTTFSADEIKVLAKSVSKQPPELEVVSSLQTVIINPDTKLGYGFSVINEKPISVKSVEFGGLAYQSGLRSGDLILEANCNAKAVTQNLTTILLLKSGSLTLLTIPVSRTSNLVQVNKSLSDMTGSTSGLYKAKDIHQKLEKDLGEDYKKKMAVVTALKQYAEDRDITILSKALNSVLKSNESRNIINTIRLLIPPTDRAIFDKITNSFGMEKLQMANRTSSVSSHSSISKNLHEKKYVPWLVQLVKQQGSFGFVIKSSHPAYIESVDKDGAAELAGLRDGDFIIKLNNIDVSKCEHERLIQLLQESGSAPTIEIWRNIDYQDGSIKSASFLPSLSSSSHDSEESLILDDTRTDTEGQTFSEKANYLLTPQERYLMKKALKNYRTTKNIAQLYESLSLLLETPCKKLLWYFVLRDLPPLHQEFILHRVEALQSYSLDQVPEQTEPAFEMPSLPSSAEQQIDFLLTFTERHQFRKCLSDYETTKEINPLLETLDSMLDSPSKKILWHVVAPLLMKHHVDIVHTKIRSQQTNIYGNIENNQFPSDSAKDFAEMNASPDFEISSEEEEMESSSSWGTNNSKNYTTSRSDLGSEYDMKLMQELGETKKAVQEIRDALVKQNLESQNSELMKYDDHKEINGKNYVTIIPVGLTDQELEMFSKINSIPLSGSRKSLNITKKNIDTLVANNDSTVGILADSHINYSSDSGSDDEEDFSSLKDKSPMLSLNDELDNVVDSVHTETKPMKKLDFGLKSVRLGNQGWKNKESRNIQHINISQPEDSVHSSVKESNLAKHTNLSTAMQTLDIESNTELSLPPPAPLPPPSVTPDKQKGLDESNNKMSVKRINWEKLDNKSVHNTIWEKLNEQDLAGVINYLELETQFSTKPSLRKDKAKKNEVLIMDAKKAYNISILLGHLKMPVTDIKKALYSADEKILSPGLLDQLLSFVPSQNEITKYKLYTGNESLLTKPDQFIYQMSLVGNYEERLKSLLFKANFREHCSELKQNLENIMNASIQLRTSEKLTRLFEIILAMGNYMNKGNNRIGEAAGFRITFLRQMDTTKTSDNKSSFLHVLADAVYNKFPEVLSLGEELSSVQKAAKVSHDALVQDIQYLHNSLQETETFLSSISQQISEPKDCIKDVLNQFLSDATQEIKLIEALQETAMAEFSTTVAFFGEDPNVMSSEDLFEIFSHFIHSFEKAHSHNLMFKRRLTI</sequence>
<feature type="region of interest" description="Disordered" evidence="1">
    <location>
        <begin position="611"/>
        <end position="639"/>
    </location>
</feature>
<proteinExistence type="predicted"/>
<feature type="domain" description="FH2" evidence="3">
    <location>
        <begin position="880"/>
        <end position="1259"/>
    </location>
</feature>
<dbReference type="SUPFAM" id="SSF101447">
    <property type="entry name" value="Formin homology 2 domain (FH2 domain)"/>
    <property type="match status" value="1"/>
</dbReference>
<name>A0AAD8F9D4_BIOPF</name>
<evidence type="ECO:0000259" key="2">
    <source>
        <dbReference type="PROSITE" id="PS50106"/>
    </source>
</evidence>
<dbReference type="InterPro" id="IPR042201">
    <property type="entry name" value="FH2_Formin_sf"/>
</dbReference>
<dbReference type="SMART" id="SM00228">
    <property type="entry name" value="PDZ"/>
    <property type="match status" value="3"/>
</dbReference>
<dbReference type="InterPro" id="IPR015425">
    <property type="entry name" value="FH2_Formin"/>
</dbReference>
<protein>
    <submittedName>
        <fullName evidence="4">Delphilin-like isoform X1</fullName>
    </submittedName>
</protein>
<dbReference type="Gene3D" id="1.20.58.2220">
    <property type="entry name" value="Formin, FH2 domain"/>
    <property type="match status" value="1"/>
</dbReference>
<comment type="caution">
    <text evidence="4">The sequence shown here is derived from an EMBL/GenBank/DDBJ whole genome shotgun (WGS) entry which is preliminary data.</text>
</comment>
<evidence type="ECO:0000313" key="4">
    <source>
        <dbReference type="EMBL" id="KAK0056552.1"/>
    </source>
</evidence>
<dbReference type="Pfam" id="PF00595">
    <property type="entry name" value="PDZ"/>
    <property type="match status" value="2"/>
</dbReference>
<dbReference type="EMBL" id="JASAOG010000061">
    <property type="protein sequence ID" value="KAK0056552.1"/>
    <property type="molecule type" value="Genomic_DNA"/>
</dbReference>
<dbReference type="Proteomes" id="UP001233172">
    <property type="component" value="Unassembled WGS sequence"/>
</dbReference>
<dbReference type="InterPro" id="IPR001478">
    <property type="entry name" value="PDZ"/>
</dbReference>
<feature type="compositionally biased region" description="Polar residues" evidence="1">
    <location>
        <begin position="625"/>
        <end position="639"/>
    </location>
</feature>
<dbReference type="PANTHER" id="PTHR45725:SF3">
    <property type="entry name" value="DELPHILIN"/>
    <property type="match status" value="1"/>
</dbReference>
<organism evidence="4 5">
    <name type="scientific">Biomphalaria pfeifferi</name>
    <name type="common">Bloodfluke planorb</name>
    <name type="synonym">Freshwater snail</name>
    <dbReference type="NCBI Taxonomy" id="112525"/>
    <lineage>
        <taxon>Eukaryota</taxon>
        <taxon>Metazoa</taxon>
        <taxon>Spiralia</taxon>
        <taxon>Lophotrochozoa</taxon>
        <taxon>Mollusca</taxon>
        <taxon>Gastropoda</taxon>
        <taxon>Heterobranchia</taxon>
        <taxon>Euthyneura</taxon>
        <taxon>Panpulmonata</taxon>
        <taxon>Hygrophila</taxon>
        <taxon>Lymnaeoidea</taxon>
        <taxon>Planorbidae</taxon>
        <taxon>Biomphalaria</taxon>
    </lineage>
</organism>
<feature type="compositionally biased region" description="Pro residues" evidence="1">
    <location>
        <begin position="862"/>
        <end position="873"/>
    </location>
</feature>
<dbReference type="InterPro" id="IPR051425">
    <property type="entry name" value="Formin_Homology"/>
</dbReference>
<evidence type="ECO:0000259" key="3">
    <source>
        <dbReference type="PROSITE" id="PS51444"/>
    </source>
</evidence>
<dbReference type="Pfam" id="PF02181">
    <property type="entry name" value="FH2"/>
    <property type="match status" value="1"/>
</dbReference>
<evidence type="ECO:0000313" key="5">
    <source>
        <dbReference type="Proteomes" id="UP001233172"/>
    </source>
</evidence>
<dbReference type="Gene3D" id="1.20.1160.20">
    <property type="match status" value="3"/>
</dbReference>
<evidence type="ECO:0000256" key="1">
    <source>
        <dbReference type="SAM" id="MobiDB-lite"/>
    </source>
</evidence>
<reference evidence="4" key="1">
    <citation type="journal article" date="2023" name="PLoS Negl. Trop. Dis.">
        <title>A genome sequence for Biomphalaria pfeifferi, the major vector snail for the human-infecting parasite Schistosoma mansoni.</title>
        <authorList>
            <person name="Bu L."/>
            <person name="Lu L."/>
            <person name="Laidemitt M.R."/>
            <person name="Zhang S.M."/>
            <person name="Mutuku M."/>
            <person name="Mkoji G."/>
            <person name="Steinauer M."/>
            <person name="Loker E.S."/>
        </authorList>
    </citation>
    <scope>NUCLEOTIDE SEQUENCE</scope>
    <source>
        <strain evidence="4">KasaAsao</strain>
    </source>
</reference>
<dbReference type="PROSITE" id="PS51444">
    <property type="entry name" value="FH2"/>
    <property type="match status" value="1"/>
</dbReference>
<dbReference type="SMART" id="SM00498">
    <property type="entry name" value="FH2"/>
    <property type="match status" value="1"/>
</dbReference>